<organism evidence="4">
    <name type="scientific">Aphanomyces astaci</name>
    <name type="common">Crayfish plague agent</name>
    <dbReference type="NCBI Taxonomy" id="112090"/>
    <lineage>
        <taxon>Eukaryota</taxon>
        <taxon>Sar</taxon>
        <taxon>Stramenopiles</taxon>
        <taxon>Oomycota</taxon>
        <taxon>Saprolegniomycetes</taxon>
        <taxon>Saprolegniales</taxon>
        <taxon>Verrucalvaceae</taxon>
        <taxon>Aphanomyces</taxon>
    </lineage>
</organism>
<dbReference type="GO" id="GO:0006508">
    <property type="term" value="P:proteolysis"/>
    <property type="evidence" value="ECO:0007669"/>
    <property type="project" value="InterPro"/>
</dbReference>
<reference evidence="4" key="1">
    <citation type="submission" date="2013-12" db="EMBL/GenBank/DDBJ databases">
        <title>The Genome Sequence of Aphanomyces astaci APO3.</title>
        <authorList>
            <consortium name="The Broad Institute Genomics Platform"/>
            <person name="Russ C."/>
            <person name="Tyler B."/>
            <person name="van West P."/>
            <person name="Dieguez-Uribeondo J."/>
            <person name="Young S.K."/>
            <person name="Zeng Q."/>
            <person name="Gargeya S."/>
            <person name="Fitzgerald M."/>
            <person name="Abouelleil A."/>
            <person name="Alvarado L."/>
            <person name="Chapman S.B."/>
            <person name="Gainer-Dewar J."/>
            <person name="Goldberg J."/>
            <person name="Griggs A."/>
            <person name="Gujja S."/>
            <person name="Hansen M."/>
            <person name="Howarth C."/>
            <person name="Imamovic A."/>
            <person name="Ireland A."/>
            <person name="Larimer J."/>
            <person name="McCowan C."/>
            <person name="Murphy C."/>
            <person name="Pearson M."/>
            <person name="Poon T.W."/>
            <person name="Priest M."/>
            <person name="Roberts A."/>
            <person name="Saif S."/>
            <person name="Shea T."/>
            <person name="Sykes S."/>
            <person name="Wortman J."/>
            <person name="Nusbaum C."/>
            <person name="Birren B."/>
        </authorList>
    </citation>
    <scope>NUCLEOTIDE SEQUENCE [LARGE SCALE GENOMIC DNA]</scope>
    <source>
        <strain evidence="4">APO3</strain>
    </source>
</reference>
<name>W4FDS1_APHAT</name>
<evidence type="ECO:0000259" key="3">
    <source>
        <dbReference type="PROSITE" id="PS50240"/>
    </source>
</evidence>
<evidence type="ECO:0000256" key="1">
    <source>
        <dbReference type="ARBA" id="ARBA00023026"/>
    </source>
</evidence>
<dbReference type="Gene3D" id="2.40.10.10">
    <property type="entry name" value="Trypsin-like serine proteases"/>
    <property type="match status" value="1"/>
</dbReference>
<dbReference type="VEuPathDB" id="FungiDB:H257_17714"/>
<dbReference type="InterPro" id="IPR001254">
    <property type="entry name" value="Trypsin_dom"/>
</dbReference>
<dbReference type="SUPFAM" id="SSF50494">
    <property type="entry name" value="Trypsin-like serine proteases"/>
    <property type="match status" value="1"/>
</dbReference>
<dbReference type="InterPro" id="IPR009003">
    <property type="entry name" value="Peptidase_S1_PA"/>
</dbReference>
<dbReference type="STRING" id="112090.W4FDS1"/>
<dbReference type="Pfam" id="PF00089">
    <property type="entry name" value="Trypsin"/>
    <property type="match status" value="1"/>
</dbReference>
<dbReference type="PROSITE" id="PS50240">
    <property type="entry name" value="TRYPSIN_DOM"/>
    <property type="match status" value="1"/>
</dbReference>
<keyword evidence="2" id="KW-1015">Disulfide bond</keyword>
<sequence length="174" mass="18714">MTRDQIVPHKVAWDDEAPDDGFEILGGQEAQFGKHRYVAGLKRSPIHKSYCGGSLIAPNVILTAEHCLGNATSVVVGTHYIAGFADGELATVTQKIKHSNGSDVGIIILDRNLTAIKPVGVSFEFAHLVLKEVSITTWDNTRTWIAHFRPLPDSVLGAGGKKGEDSWAATQGGR</sequence>
<evidence type="ECO:0000313" key="4">
    <source>
        <dbReference type="EMBL" id="ETV65605.1"/>
    </source>
</evidence>
<accession>W4FDS1</accession>
<dbReference type="InterPro" id="IPR050430">
    <property type="entry name" value="Peptidase_S1"/>
</dbReference>
<keyword evidence="1" id="KW-0843">Virulence</keyword>
<proteinExistence type="predicted"/>
<feature type="domain" description="Peptidase S1" evidence="3">
    <location>
        <begin position="24"/>
        <end position="142"/>
    </location>
</feature>
<dbReference type="GeneID" id="20819710"/>
<dbReference type="PANTHER" id="PTHR24276:SF91">
    <property type="entry name" value="AT26814P-RELATED"/>
    <property type="match status" value="1"/>
</dbReference>
<evidence type="ECO:0000256" key="2">
    <source>
        <dbReference type="ARBA" id="ARBA00023157"/>
    </source>
</evidence>
<dbReference type="SMART" id="SM00020">
    <property type="entry name" value="Tryp_SPc"/>
    <property type="match status" value="1"/>
</dbReference>
<dbReference type="EMBL" id="KI913229">
    <property type="protein sequence ID" value="ETV65605.1"/>
    <property type="molecule type" value="Genomic_DNA"/>
</dbReference>
<dbReference type="GO" id="GO:0004252">
    <property type="term" value="F:serine-type endopeptidase activity"/>
    <property type="evidence" value="ECO:0007669"/>
    <property type="project" value="InterPro"/>
</dbReference>
<dbReference type="OrthoDB" id="92105at2759"/>
<dbReference type="AlphaFoldDB" id="W4FDS1"/>
<dbReference type="RefSeq" id="XP_009844902.1">
    <property type="nucleotide sequence ID" value="XM_009846600.1"/>
</dbReference>
<gene>
    <name evidence="4" type="ORF">H257_17714</name>
</gene>
<dbReference type="PANTHER" id="PTHR24276">
    <property type="entry name" value="POLYSERASE-RELATED"/>
    <property type="match status" value="1"/>
</dbReference>
<dbReference type="InterPro" id="IPR043504">
    <property type="entry name" value="Peptidase_S1_PA_chymotrypsin"/>
</dbReference>
<protein>
    <recommendedName>
        <fullName evidence="3">Peptidase S1 domain-containing protein</fullName>
    </recommendedName>
</protein>